<sequence length="46" mass="5455">MYELNEVVKKWRKRTVQSPSHDYLLNVRCPAIHAVEMKREEGGNEI</sequence>
<dbReference type="AlphaFoldDB" id="A0A402BKC0"/>
<name>A0A402BKC0_9CHLR</name>
<accession>A0A402BKC0</accession>
<protein>
    <submittedName>
        <fullName evidence="1">Uncharacterized protein</fullName>
    </submittedName>
</protein>
<dbReference type="EMBL" id="BIFT01000002">
    <property type="protein sequence ID" value="GCE31803.1"/>
    <property type="molecule type" value="Genomic_DNA"/>
</dbReference>
<proteinExistence type="predicted"/>
<keyword evidence="2" id="KW-1185">Reference proteome</keyword>
<evidence type="ECO:0000313" key="1">
    <source>
        <dbReference type="EMBL" id="GCE31803.1"/>
    </source>
</evidence>
<dbReference type="Proteomes" id="UP000287171">
    <property type="component" value="Unassembled WGS sequence"/>
</dbReference>
<reference evidence="2" key="1">
    <citation type="submission" date="2018-12" db="EMBL/GenBank/DDBJ databases">
        <title>Tengunoibacter tsumagoiensis gen. nov., sp. nov., Dictyobacter kobayashii sp. nov., D. alpinus sp. nov., and D. joshuensis sp. nov. and description of Dictyobacteraceae fam. nov. within the order Ktedonobacterales isolated from Tengu-no-mugimeshi.</title>
        <authorList>
            <person name="Wang C.M."/>
            <person name="Zheng Y."/>
            <person name="Sakai Y."/>
            <person name="Toyoda A."/>
            <person name="Minakuchi Y."/>
            <person name="Abe K."/>
            <person name="Yokota A."/>
            <person name="Yabe S."/>
        </authorList>
    </citation>
    <scope>NUCLEOTIDE SEQUENCE [LARGE SCALE GENOMIC DNA]</scope>
    <source>
        <strain evidence="2">Uno16</strain>
    </source>
</reference>
<evidence type="ECO:0000313" key="2">
    <source>
        <dbReference type="Proteomes" id="UP000287171"/>
    </source>
</evidence>
<comment type="caution">
    <text evidence="1">The sequence shown here is derived from an EMBL/GenBank/DDBJ whole genome shotgun (WGS) entry which is preliminary data.</text>
</comment>
<organism evidence="1 2">
    <name type="scientific">Dictyobacter alpinus</name>
    <dbReference type="NCBI Taxonomy" id="2014873"/>
    <lineage>
        <taxon>Bacteria</taxon>
        <taxon>Bacillati</taxon>
        <taxon>Chloroflexota</taxon>
        <taxon>Ktedonobacteria</taxon>
        <taxon>Ktedonobacterales</taxon>
        <taxon>Dictyobacteraceae</taxon>
        <taxon>Dictyobacter</taxon>
    </lineage>
</organism>
<gene>
    <name evidence="1" type="ORF">KDA_72870</name>
</gene>